<comment type="caution">
    <text evidence="2">The sequence shown here is derived from an EMBL/GenBank/DDBJ whole genome shotgun (WGS) entry which is preliminary data.</text>
</comment>
<keyword evidence="3" id="KW-1185">Reference proteome</keyword>
<dbReference type="Proteomes" id="UP000038010">
    <property type="component" value="Unassembled WGS sequence"/>
</dbReference>
<dbReference type="EMBL" id="LFJN01000002">
    <property type="protein sequence ID" value="KPI44985.1"/>
    <property type="molecule type" value="Genomic_DNA"/>
</dbReference>
<dbReference type="AlphaFoldDB" id="A0A0N1HX35"/>
<evidence type="ECO:0000313" key="2">
    <source>
        <dbReference type="EMBL" id="KPI44985.1"/>
    </source>
</evidence>
<dbReference type="VEuPathDB" id="FungiDB:AB675_2788"/>
<evidence type="ECO:0000256" key="1">
    <source>
        <dbReference type="SAM" id="MobiDB-lite"/>
    </source>
</evidence>
<dbReference type="GeneID" id="28734665"/>
<proteinExistence type="predicted"/>
<accession>A0A0N1HX35</accession>
<dbReference type="RefSeq" id="XP_018004948.1">
    <property type="nucleotide sequence ID" value="XM_018142785.1"/>
</dbReference>
<protein>
    <submittedName>
        <fullName evidence="2">Uncharacterized protein</fullName>
    </submittedName>
</protein>
<sequence length="192" mass="21675">MRQSQTLDMLNGASEIRSWLNRGRPLPYHIERTEEEEATGGTKANESQSDRANSAAIATREKSAAVRVYWQARLESSIAAIKSSVSLPRYLLNAALVGLVIGIGLFGLFQWTGYRSPSDRNKVITLMMIAISLAIYAPVHWLNRDLFRGVDIKKGDNQTRTDSVERYDDEKGWVKVDKLQEELRDAREGAYE</sequence>
<organism evidence="2 3">
    <name type="scientific">Cyphellophora attinorum</name>
    <dbReference type="NCBI Taxonomy" id="1664694"/>
    <lineage>
        <taxon>Eukaryota</taxon>
        <taxon>Fungi</taxon>
        <taxon>Dikarya</taxon>
        <taxon>Ascomycota</taxon>
        <taxon>Pezizomycotina</taxon>
        <taxon>Eurotiomycetes</taxon>
        <taxon>Chaetothyriomycetidae</taxon>
        <taxon>Chaetothyriales</taxon>
        <taxon>Cyphellophoraceae</taxon>
        <taxon>Cyphellophora</taxon>
    </lineage>
</organism>
<feature type="region of interest" description="Disordered" evidence="1">
    <location>
        <begin position="31"/>
        <end position="56"/>
    </location>
</feature>
<evidence type="ECO:0000313" key="3">
    <source>
        <dbReference type="Proteomes" id="UP000038010"/>
    </source>
</evidence>
<reference evidence="2 3" key="1">
    <citation type="submission" date="2015-06" db="EMBL/GenBank/DDBJ databases">
        <title>Draft genome of the ant-associated black yeast Phialophora attae CBS 131958.</title>
        <authorList>
            <person name="Moreno L.F."/>
            <person name="Stielow B.J."/>
            <person name="de Hoog S."/>
            <person name="Vicente V.A."/>
            <person name="Weiss V.A."/>
            <person name="de Vries M."/>
            <person name="Cruz L.M."/>
            <person name="Souza E.M."/>
        </authorList>
    </citation>
    <scope>NUCLEOTIDE SEQUENCE [LARGE SCALE GENOMIC DNA]</scope>
    <source>
        <strain evidence="2 3">CBS 131958</strain>
    </source>
</reference>
<name>A0A0N1HX35_9EURO</name>
<gene>
    <name evidence="2" type="ORF">AB675_2788</name>
</gene>